<evidence type="ECO:0000256" key="2">
    <source>
        <dbReference type="SAM" id="Coils"/>
    </source>
</evidence>
<reference evidence="5 6" key="1">
    <citation type="submission" date="2023-04" db="EMBL/GenBank/DDBJ databases">
        <title>Genome of Basidiobolus ranarum AG-B5.</title>
        <authorList>
            <person name="Stajich J.E."/>
            <person name="Carter-House D."/>
            <person name="Gryganskyi A."/>
        </authorList>
    </citation>
    <scope>NUCLEOTIDE SEQUENCE [LARGE SCALE GENOMIC DNA]</scope>
    <source>
        <strain evidence="5 6">AG-B5</strain>
    </source>
</reference>
<evidence type="ECO:0000256" key="1">
    <source>
        <dbReference type="ARBA" id="ARBA00023054"/>
    </source>
</evidence>
<name>A0ABR2WKH7_9FUNG</name>
<dbReference type="Gene3D" id="6.10.140.910">
    <property type="match status" value="1"/>
</dbReference>
<organism evidence="5 6">
    <name type="scientific">Basidiobolus ranarum</name>
    <dbReference type="NCBI Taxonomy" id="34480"/>
    <lineage>
        <taxon>Eukaryota</taxon>
        <taxon>Fungi</taxon>
        <taxon>Fungi incertae sedis</taxon>
        <taxon>Zoopagomycota</taxon>
        <taxon>Entomophthoromycotina</taxon>
        <taxon>Basidiobolomycetes</taxon>
        <taxon>Basidiobolales</taxon>
        <taxon>Basidiobolaceae</taxon>
        <taxon>Basidiobolus</taxon>
    </lineage>
</organism>
<feature type="coiled-coil region" evidence="2">
    <location>
        <begin position="156"/>
        <end position="194"/>
    </location>
</feature>
<feature type="coiled-coil region" evidence="2">
    <location>
        <begin position="50"/>
        <end position="119"/>
    </location>
</feature>
<dbReference type="SUPFAM" id="SSF144284">
    <property type="entry name" value="Sec2 N-terminal region"/>
    <property type="match status" value="1"/>
</dbReference>
<dbReference type="InterPro" id="IPR040351">
    <property type="entry name" value="RAB3IL/RAB3IP/Sec2"/>
</dbReference>
<comment type="caution">
    <text evidence="5">The sequence shown here is derived from an EMBL/GenBank/DDBJ whole genome shotgun (WGS) entry which is preliminary data.</text>
</comment>
<proteinExistence type="predicted"/>
<accession>A0ABR2WKH7</accession>
<dbReference type="PANTHER" id="PTHR14430:SF0">
    <property type="entry name" value="SEC2P DOMAIN-CONTAINING PROTEIN"/>
    <property type="match status" value="1"/>
</dbReference>
<dbReference type="Proteomes" id="UP001479436">
    <property type="component" value="Unassembled WGS sequence"/>
</dbReference>
<dbReference type="PANTHER" id="PTHR14430">
    <property type="entry name" value="RABIN3-RELATED"/>
    <property type="match status" value="1"/>
</dbReference>
<dbReference type="InterPro" id="IPR009449">
    <property type="entry name" value="Sec2_N"/>
</dbReference>
<keyword evidence="1 2" id="KW-0175">Coiled coil</keyword>
<sequence length="251" mass="28803">MPTHNPTTHPPNPISNTTEEVTKPDKYTILENPEFSSSDPNDLTTLRIDKVRLTEELETIKVKLLKERDERLRLHFENERAQKRSQELEELLLSRENRITSLENDLKVLNSKYVDEIEKVSELNLAKQLVEGEYVELSSSLFEQANGMVASEARQRFELERVNKALESQLAEIRERLSNEVSQLRELKEKLQISTNVQPNSNTVKCSKCGDEDIGLGINLSLNPSGGDADEMDIYSRLLNEGRHRALFKTR</sequence>
<evidence type="ECO:0000313" key="5">
    <source>
        <dbReference type="EMBL" id="KAK9761995.1"/>
    </source>
</evidence>
<evidence type="ECO:0000256" key="3">
    <source>
        <dbReference type="SAM" id="MobiDB-lite"/>
    </source>
</evidence>
<protein>
    <recommendedName>
        <fullName evidence="4">GDP/GTP exchange factor Sec2 N-terminal domain-containing protein</fullName>
    </recommendedName>
</protein>
<dbReference type="EMBL" id="JASJQH010001136">
    <property type="protein sequence ID" value="KAK9761995.1"/>
    <property type="molecule type" value="Genomic_DNA"/>
</dbReference>
<feature type="region of interest" description="Disordered" evidence="3">
    <location>
        <begin position="1"/>
        <end position="22"/>
    </location>
</feature>
<evidence type="ECO:0000259" key="4">
    <source>
        <dbReference type="Pfam" id="PF06428"/>
    </source>
</evidence>
<gene>
    <name evidence="5" type="ORF">K7432_012682</name>
</gene>
<evidence type="ECO:0000313" key="6">
    <source>
        <dbReference type="Proteomes" id="UP001479436"/>
    </source>
</evidence>
<feature type="domain" description="GDP/GTP exchange factor Sec2 N-terminal" evidence="4">
    <location>
        <begin position="61"/>
        <end position="192"/>
    </location>
</feature>
<dbReference type="Pfam" id="PF06428">
    <property type="entry name" value="Sec2p"/>
    <property type="match status" value="1"/>
</dbReference>
<keyword evidence="6" id="KW-1185">Reference proteome</keyword>